<proteinExistence type="predicted"/>
<feature type="non-terminal residue" evidence="2">
    <location>
        <position position="81"/>
    </location>
</feature>
<feature type="compositionally biased region" description="Basic and acidic residues" evidence="1">
    <location>
        <begin position="1"/>
        <end position="16"/>
    </location>
</feature>
<keyword evidence="3" id="KW-1185">Reference proteome</keyword>
<feature type="compositionally biased region" description="Basic and acidic residues" evidence="1">
    <location>
        <begin position="55"/>
        <end position="81"/>
    </location>
</feature>
<protein>
    <recommendedName>
        <fullName evidence="4">Inorganic diphosphatase</fullName>
    </recommendedName>
</protein>
<dbReference type="Proteomes" id="UP001189429">
    <property type="component" value="Unassembled WGS sequence"/>
</dbReference>
<evidence type="ECO:0008006" key="4">
    <source>
        <dbReference type="Google" id="ProtNLM"/>
    </source>
</evidence>
<organism evidence="2 3">
    <name type="scientific">Prorocentrum cordatum</name>
    <dbReference type="NCBI Taxonomy" id="2364126"/>
    <lineage>
        <taxon>Eukaryota</taxon>
        <taxon>Sar</taxon>
        <taxon>Alveolata</taxon>
        <taxon>Dinophyceae</taxon>
        <taxon>Prorocentrales</taxon>
        <taxon>Prorocentraceae</taxon>
        <taxon>Prorocentrum</taxon>
    </lineage>
</organism>
<evidence type="ECO:0000313" key="3">
    <source>
        <dbReference type="Proteomes" id="UP001189429"/>
    </source>
</evidence>
<dbReference type="EMBL" id="CAUYUJ010000277">
    <property type="protein sequence ID" value="CAK0789636.1"/>
    <property type="molecule type" value="Genomic_DNA"/>
</dbReference>
<feature type="region of interest" description="Disordered" evidence="1">
    <location>
        <begin position="53"/>
        <end position="81"/>
    </location>
</feature>
<accession>A0ABN9PA18</accession>
<comment type="caution">
    <text evidence="2">The sequence shown here is derived from an EMBL/GenBank/DDBJ whole genome shotgun (WGS) entry which is preliminary data.</text>
</comment>
<feature type="region of interest" description="Disordered" evidence="1">
    <location>
        <begin position="1"/>
        <end position="26"/>
    </location>
</feature>
<gene>
    <name evidence="2" type="ORF">PCOR1329_LOCUS1159</name>
</gene>
<reference evidence="2" key="1">
    <citation type="submission" date="2023-10" db="EMBL/GenBank/DDBJ databases">
        <authorList>
            <person name="Chen Y."/>
            <person name="Shah S."/>
            <person name="Dougan E. K."/>
            <person name="Thang M."/>
            <person name="Chan C."/>
        </authorList>
    </citation>
    <scope>NUCLEOTIDE SEQUENCE [LARGE SCALE GENOMIC DNA]</scope>
</reference>
<evidence type="ECO:0000313" key="2">
    <source>
        <dbReference type="EMBL" id="CAK0789636.1"/>
    </source>
</evidence>
<name>A0ABN9PA18_9DINO</name>
<sequence>MAEVSVEERRPEKEGRPVAGADEAAENRDVNVVLTLRADAKIQLALEEGADEYNEMGKQEREKGDFKGHPWGKRPDAQMKM</sequence>
<evidence type="ECO:0000256" key="1">
    <source>
        <dbReference type="SAM" id="MobiDB-lite"/>
    </source>
</evidence>